<gene>
    <name evidence="1" type="ORF">HMPREF1535_00194</name>
</gene>
<dbReference type="EMBL" id="AQHV01000001">
    <property type="protein sequence ID" value="KKB59922.1"/>
    <property type="molecule type" value="Genomic_DNA"/>
</dbReference>
<protein>
    <recommendedName>
        <fullName evidence="3">Prophage tail endopeptidase domain-containing protein</fullName>
    </recommendedName>
</protein>
<organism evidence="1 2">
    <name type="scientific">Parabacteroides goldsteinii DSM 19448 = WAL 12034</name>
    <dbReference type="NCBI Taxonomy" id="927665"/>
    <lineage>
        <taxon>Bacteria</taxon>
        <taxon>Pseudomonadati</taxon>
        <taxon>Bacteroidota</taxon>
        <taxon>Bacteroidia</taxon>
        <taxon>Bacteroidales</taxon>
        <taxon>Tannerellaceae</taxon>
        <taxon>Parabacteroides</taxon>
    </lineage>
</organism>
<dbReference type="InterPro" id="IPR008979">
    <property type="entry name" value="Galactose-bd-like_sf"/>
</dbReference>
<dbReference type="HOGENOM" id="CLU_247435_0_0_10"/>
<name>A0A0F5JR65_9BACT</name>
<evidence type="ECO:0000313" key="2">
    <source>
        <dbReference type="Proteomes" id="UP000033047"/>
    </source>
</evidence>
<accession>A0A0F5JR65</accession>
<dbReference type="PATRIC" id="fig|927665.4.peg.195"/>
<evidence type="ECO:0000313" key="1">
    <source>
        <dbReference type="EMBL" id="KKB59922.1"/>
    </source>
</evidence>
<dbReference type="SUPFAM" id="SSF49785">
    <property type="entry name" value="Galactose-binding domain-like"/>
    <property type="match status" value="1"/>
</dbReference>
<comment type="caution">
    <text evidence="1">The sequence shown here is derived from an EMBL/GenBank/DDBJ whole genome shotgun (WGS) entry which is preliminary data.</text>
</comment>
<sequence length="1527" mass="170458">MIDIKDTSNNNRLSTQVNEGSIYKYTLLKEEYILLKFSVENPIYFRLGDYTDIYEGLFEIVDLVFPTYNKSTGGYDYDLRMDAHYWKWKHKKLFYDRQKGKEAKWSLTRTPDAHMSIVVSNIAALGYTYKGKPYVFSMDATVKMEPIFIQYDNTNIIDGISMIAEACGCEWWVKENYIFLGHCEDTIKDVITLEMGNELSDMTRSDSTSTYATRIISFGSERNIPKNYRPDSDDLVIEGVVQRRLKLPEGIPYVDAYPDMTTEEAIENVVLFDNVYPRRIGTISEVNETRGNIVDENGKPTGETYPIFTIRDAGLKNFKKEYLLDELRFVFQSGSMNGMHFALELKSSDDTGTVFEIERNQNYGQFLPNDIMKPEKDGTYILYGYDTSFISDTLIGEAEQELLEETQKYVEKSKIDPSVYVCPTNPVRCAGYIDGKHNQQKEIDLEIGRRVKLINNAFFKDGRESRIYGFEKKLDNPFECTYTVGESTQYSRIGDIENRLDELKYSGNTYVNTGGGSGGIYVIKTNDSTIPTDQNVYSALMTDAKIYKAIEDNLQDLDGMFLRKDIPDTAHGAISFEDMAQSTLFAEGYEWGAGWGINNEGLGWFGELKVRDNVYIGKMSGSPSSASGMMGYGTILDMQKASGEFDYLLARKEFRVNTMVVNETLGLNGNRFVSDFNKIESVQELSDRYRCKIDKIEGMMYMNIRGDDLICCQQFSGLSSHYYYGEVLGITEDYFDLRKPLLDGHSVPMAGDTVFRAGNDSDPNRQGVIYLATSDTNAPYIDVLDGLTSPDMTDKTKVRIGNVSGITSKYKGNLGQLGYHHGIYIKGGIFEECDIYLEDGTTVYQSFQIINGKLESEISSIRDAINDNGNNILSNPTWTAGLDKWDYTQDINLFSATNGWLWFNAAFYSDKKSSVEVIRDSASRVLRMYKSGITQVNANLQSRESGTYVMRIRYKAITAGTLTYGFSGKELYKSTLVTATTDYQEETITAEWDGTGDFSCTYSGDIYIKSLTVISDRIAAIRNEFETKIEQTDQKIELLATRVTTTEEGVTQAQASISVMADEIALKATKDEFNALGRRVTANEASITVNADAIKLKVSQIDFDSLGRRITSAESSIETNAYQISLKASQYSVSSLTGRVLSAESAIQVNADNISSKVAVTDYTGTNIVSMINQTADAVKIMASKVDIQAYNLNMIRNSGECQNTVYWQVDGGASNLSVSNGSISVNFSNISGWLYNRSLAGIQLLVRRKYTLRISLYSSVSTTVTVWIGPYQTDIPVSVGDREYTYTFTVSSNTDAQFFCMACSTSCRMMVHRVKFEDGEYATPWTPNPNDSIYSLDSDLVAALNGTTISGGLQLTTKIKLGLLSGGVWTEQGGISANIDNIMLWAGGTYDQAKAGNVKTILRHDGSLKAEGEFECGSKTGNRCLLSGDGRFRMFRGEVEILNLGYFVESDTYYYPSLSMTRKTSSGTAFGGVTLSPTELLFSSPDGLGCLYGNNNMIFNINKFPTSGSMVGAVYRDGNTLKIRTS</sequence>
<evidence type="ECO:0008006" key="3">
    <source>
        <dbReference type="Google" id="ProtNLM"/>
    </source>
</evidence>
<dbReference type="STRING" id="927665.HMPREF1535_00194"/>
<proteinExistence type="predicted"/>
<dbReference type="Gene3D" id="2.60.120.260">
    <property type="entry name" value="Galactose-binding domain-like"/>
    <property type="match status" value="1"/>
</dbReference>
<reference evidence="1 2" key="1">
    <citation type="submission" date="2013-04" db="EMBL/GenBank/DDBJ databases">
        <title>The Genome Sequence of Parabacteroides goldsteinii DSM 19448.</title>
        <authorList>
            <consortium name="The Broad Institute Genomics Platform"/>
            <person name="Earl A."/>
            <person name="Ward D."/>
            <person name="Feldgarden M."/>
            <person name="Gevers D."/>
            <person name="Martens E."/>
            <person name="Sakamoto M."/>
            <person name="Benno Y."/>
            <person name="Song Y."/>
            <person name="Liu C."/>
            <person name="Lee J."/>
            <person name="Bolanos M."/>
            <person name="Vaisanen M.L."/>
            <person name="Finegold S.M."/>
            <person name="Walker B."/>
            <person name="Young S."/>
            <person name="Zeng Q."/>
            <person name="Gargeya S."/>
            <person name="Fitzgerald M."/>
            <person name="Haas B."/>
            <person name="Abouelleil A."/>
            <person name="Allen A.W."/>
            <person name="Alvarado L."/>
            <person name="Arachchi H.M."/>
            <person name="Berlin A.M."/>
            <person name="Chapman S.B."/>
            <person name="Gainer-Dewar J."/>
            <person name="Goldberg J."/>
            <person name="Griggs A."/>
            <person name="Gujja S."/>
            <person name="Hansen M."/>
            <person name="Howarth C."/>
            <person name="Imamovic A."/>
            <person name="Ireland A."/>
            <person name="Larimer J."/>
            <person name="McCowan C."/>
            <person name="Murphy C."/>
            <person name="Pearson M."/>
            <person name="Poon T.W."/>
            <person name="Priest M."/>
            <person name="Roberts A."/>
            <person name="Saif S."/>
            <person name="Shea T."/>
            <person name="Sisk P."/>
            <person name="Sykes S."/>
            <person name="Wortman J."/>
            <person name="Nusbaum C."/>
            <person name="Birren B."/>
        </authorList>
    </citation>
    <scope>NUCLEOTIDE SEQUENCE [LARGE SCALE GENOMIC DNA]</scope>
    <source>
        <strain evidence="1 2">DSM 19448</strain>
    </source>
</reference>
<dbReference type="Proteomes" id="UP000033047">
    <property type="component" value="Unassembled WGS sequence"/>
</dbReference>
<dbReference type="RefSeq" id="WP_148499094.1">
    <property type="nucleotide sequence ID" value="NZ_KQ033912.1"/>
</dbReference>